<dbReference type="Pfam" id="PF01494">
    <property type="entry name" value="FAD_binding_3"/>
    <property type="match status" value="1"/>
</dbReference>
<evidence type="ECO:0000256" key="1">
    <source>
        <dbReference type="ARBA" id="ARBA00023002"/>
    </source>
</evidence>
<dbReference type="OrthoDB" id="4568714at2"/>
<evidence type="ECO:0000259" key="4">
    <source>
        <dbReference type="Pfam" id="PF01494"/>
    </source>
</evidence>
<accession>A0A5P2B6N0</accession>
<dbReference type="PANTHER" id="PTHR13789:SF309">
    <property type="entry name" value="PUTATIVE (AFU_ORTHOLOGUE AFUA_6G14510)-RELATED"/>
    <property type="match status" value="1"/>
</dbReference>
<organism evidence="5 6">
    <name type="scientific">Streptomyces venezuelae</name>
    <dbReference type="NCBI Taxonomy" id="54571"/>
    <lineage>
        <taxon>Bacteria</taxon>
        <taxon>Bacillati</taxon>
        <taxon>Actinomycetota</taxon>
        <taxon>Actinomycetes</taxon>
        <taxon>Kitasatosporales</taxon>
        <taxon>Streptomycetaceae</taxon>
        <taxon>Streptomyces</taxon>
    </lineage>
</organism>
<dbReference type="PANTHER" id="PTHR13789">
    <property type="entry name" value="MONOOXYGENASE"/>
    <property type="match status" value="1"/>
</dbReference>
<dbReference type="Gene3D" id="3.50.50.60">
    <property type="entry name" value="FAD/NAD(P)-binding domain"/>
    <property type="match status" value="1"/>
</dbReference>
<keyword evidence="2 5" id="KW-0503">Monooxygenase</keyword>
<dbReference type="RefSeq" id="WP_150165358.1">
    <property type="nucleotide sequence ID" value="NZ_CP029193.1"/>
</dbReference>
<evidence type="ECO:0000313" key="6">
    <source>
        <dbReference type="Proteomes" id="UP000323046"/>
    </source>
</evidence>
<keyword evidence="6" id="KW-1185">Reference proteome</keyword>
<dbReference type="InterPro" id="IPR002938">
    <property type="entry name" value="FAD-bd"/>
</dbReference>
<dbReference type="SUPFAM" id="SSF51905">
    <property type="entry name" value="FAD/NAD(P)-binding domain"/>
    <property type="match status" value="1"/>
</dbReference>
<keyword evidence="1" id="KW-0560">Oxidoreductase</keyword>
<name>A0A5P2B6N0_STRVZ</name>
<dbReference type="AlphaFoldDB" id="A0A5P2B6N0"/>
<dbReference type="InterPro" id="IPR036188">
    <property type="entry name" value="FAD/NAD-bd_sf"/>
</dbReference>
<feature type="domain" description="FAD-binding" evidence="4">
    <location>
        <begin position="11"/>
        <end position="345"/>
    </location>
</feature>
<dbReference type="EMBL" id="CP029193">
    <property type="protein sequence ID" value="QES25916.1"/>
    <property type="molecule type" value="Genomic_DNA"/>
</dbReference>
<evidence type="ECO:0000313" key="5">
    <source>
        <dbReference type="EMBL" id="QES25916.1"/>
    </source>
</evidence>
<reference evidence="5 6" key="1">
    <citation type="submission" date="2018-05" db="EMBL/GenBank/DDBJ databases">
        <title>Streptomyces venezuelae.</title>
        <authorList>
            <person name="Kim W."/>
            <person name="Lee N."/>
            <person name="Cho B.-K."/>
        </authorList>
    </citation>
    <scope>NUCLEOTIDE SEQUENCE [LARGE SCALE GENOMIC DNA]</scope>
    <source>
        <strain evidence="5 6">ATCC 14583</strain>
    </source>
</reference>
<protein>
    <submittedName>
        <fullName evidence="5">Monooxygenase</fullName>
    </submittedName>
</protein>
<gene>
    <name evidence="5" type="ORF">DEJ47_05100</name>
</gene>
<feature type="region of interest" description="Disordered" evidence="3">
    <location>
        <begin position="389"/>
        <end position="414"/>
    </location>
</feature>
<feature type="compositionally biased region" description="Basic and acidic residues" evidence="3">
    <location>
        <begin position="404"/>
        <end position="414"/>
    </location>
</feature>
<dbReference type="PRINTS" id="PR00420">
    <property type="entry name" value="RNGMNOXGNASE"/>
</dbReference>
<dbReference type="GO" id="GO:0071949">
    <property type="term" value="F:FAD binding"/>
    <property type="evidence" value="ECO:0007669"/>
    <property type="project" value="InterPro"/>
</dbReference>
<dbReference type="GO" id="GO:0004497">
    <property type="term" value="F:monooxygenase activity"/>
    <property type="evidence" value="ECO:0007669"/>
    <property type="project" value="UniProtKB-KW"/>
</dbReference>
<evidence type="ECO:0000256" key="3">
    <source>
        <dbReference type="SAM" id="MobiDB-lite"/>
    </source>
</evidence>
<dbReference type="Proteomes" id="UP000323046">
    <property type="component" value="Chromosome"/>
</dbReference>
<sequence>MNQALEPQPHAVVIGAGIGGLAAAIGLHAAGWRVTVLERAASLEPVGSGIGLAPNSQRALDVLGLGDRVRALAAWEGDGGMRAQNGRWLVRTSAATAERAYGGSLVMLHRATLVDLLVSALPEKSLRTGARARLTDPGTADRPAVVTTDDGDIEADLVVGADGIDSAVRAALFPAHPGPVYAGFTAWRFVIPAPDRPFAPHETWGRGGVWGTHPLKDGRVYAYATARLPEGGRAPDSEKAELRRRFADWHDPIPDLIDAVRTEDVLRNDVRHLTTPLPAYHRGRVALIGDAAHAMAPSLGQGGNQAIEDAVVLAHHVPRGADLGAGLAAYSAARVPRTTEIVRRAARAARLTHLTSGPLIGVRDALVSTVTRLGPDFVMRSFSSIADWRPPQPPYAAGTTTGATERHQAGDSRR</sequence>
<dbReference type="InterPro" id="IPR050493">
    <property type="entry name" value="FAD-dep_Monooxygenase_BioMet"/>
</dbReference>
<proteinExistence type="predicted"/>
<evidence type="ECO:0000256" key="2">
    <source>
        <dbReference type="ARBA" id="ARBA00023033"/>
    </source>
</evidence>